<keyword evidence="3" id="KW-1185">Reference proteome</keyword>
<dbReference type="PANTHER" id="PTHR31424:SF3">
    <property type="entry name" value="RING-TYPE DOMAIN-CONTAINING PROTEIN"/>
    <property type="match status" value="1"/>
</dbReference>
<accession>A0AAV4B4X0</accession>
<name>A0AAV4B4X0_9GAST</name>
<protein>
    <submittedName>
        <fullName evidence="2">Nrag8 protein</fullName>
    </submittedName>
</protein>
<dbReference type="EMBL" id="BLXT01004603">
    <property type="protein sequence ID" value="GFO15139.1"/>
    <property type="molecule type" value="Genomic_DNA"/>
</dbReference>
<proteinExistence type="predicted"/>
<dbReference type="PANTHER" id="PTHR31424">
    <property type="entry name" value="PROTEIN CBG23806"/>
    <property type="match status" value="1"/>
</dbReference>
<feature type="region of interest" description="Disordered" evidence="1">
    <location>
        <begin position="115"/>
        <end position="135"/>
    </location>
</feature>
<reference evidence="2 3" key="1">
    <citation type="journal article" date="2021" name="Elife">
        <title>Chloroplast acquisition without the gene transfer in kleptoplastic sea slugs, Plakobranchus ocellatus.</title>
        <authorList>
            <person name="Maeda T."/>
            <person name="Takahashi S."/>
            <person name="Yoshida T."/>
            <person name="Shimamura S."/>
            <person name="Takaki Y."/>
            <person name="Nagai Y."/>
            <person name="Toyoda A."/>
            <person name="Suzuki Y."/>
            <person name="Arimoto A."/>
            <person name="Ishii H."/>
            <person name="Satoh N."/>
            <person name="Nishiyama T."/>
            <person name="Hasebe M."/>
            <person name="Maruyama T."/>
            <person name="Minagawa J."/>
            <person name="Obokata J."/>
            <person name="Shigenobu S."/>
        </authorList>
    </citation>
    <scope>NUCLEOTIDE SEQUENCE [LARGE SCALE GENOMIC DNA]</scope>
</reference>
<evidence type="ECO:0000313" key="2">
    <source>
        <dbReference type="EMBL" id="GFO15139.1"/>
    </source>
</evidence>
<organism evidence="2 3">
    <name type="scientific">Plakobranchus ocellatus</name>
    <dbReference type="NCBI Taxonomy" id="259542"/>
    <lineage>
        <taxon>Eukaryota</taxon>
        <taxon>Metazoa</taxon>
        <taxon>Spiralia</taxon>
        <taxon>Lophotrochozoa</taxon>
        <taxon>Mollusca</taxon>
        <taxon>Gastropoda</taxon>
        <taxon>Heterobranchia</taxon>
        <taxon>Euthyneura</taxon>
        <taxon>Panpulmonata</taxon>
        <taxon>Sacoglossa</taxon>
        <taxon>Placobranchoidea</taxon>
        <taxon>Plakobranchidae</taxon>
        <taxon>Plakobranchus</taxon>
    </lineage>
</organism>
<sequence length="380" mass="42873">MQANVVDRMWVEYDPHVTASECSACEQYEYTGFNKCFLKKPHKENITPPTSSLNYNQTDNAGGQIIKINATTTENNTINTSAQVTASETNVEIEHSIEDLPPHTSFDTTNEQTIIPDPTQNNQSVSHSTTQVTPKRTKPTLIDCASSPIFKQDNLPKPLPHIQTPLTDLEERQHTNLIKRKLAHSNKNIISCKTGGQPLSLIKITNKRKSSKDATSSTKRKRSQQIKTVREAVAGTSKQTIQTQHVHELQRLQNPVRRKIFKEAGLESTVHIDKHKSLAMKVSVGLTYSQQREIRRVLKESGVTMAHEGAERKVMNELVGDDVTVTEMLFSSADDDLVEKPMVRFTNIGEKLTKLLESQRENLTWHDGAIPENEVWKYEI</sequence>
<dbReference type="AlphaFoldDB" id="A0AAV4B4X0"/>
<evidence type="ECO:0000256" key="1">
    <source>
        <dbReference type="SAM" id="MobiDB-lite"/>
    </source>
</evidence>
<gene>
    <name evidence="2" type="ORF">PoB_004164400</name>
</gene>
<dbReference type="Proteomes" id="UP000735302">
    <property type="component" value="Unassembled WGS sequence"/>
</dbReference>
<evidence type="ECO:0000313" key="3">
    <source>
        <dbReference type="Proteomes" id="UP000735302"/>
    </source>
</evidence>
<comment type="caution">
    <text evidence="2">The sequence shown here is derived from an EMBL/GenBank/DDBJ whole genome shotgun (WGS) entry which is preliminary data.</text>
</comment>
<feature type="compositionally biased region" description="Polar residues" evidence="1">
    <location>
        <begin position="115"/>
        <end position="134"/>
    </location>
</feature>